<proteinExistence type="predicted"/>
<organism evidence="1 2">
    <name type="scientific">Roseovarius nubinhibens</name>
    <dbReference type="NCBI Taxonomy" id="314263"/>
    <lineage>
        <taxon>Bacteria</taxon>
        <taxon>Pseudomonadati</taxon>
        <taxon>Pseudomonadota</taxon>
        <taxon>Alphaproteobacteria</taxon>
        <taxon>Rhodobacterales</taxon>
        <taxon>Roseobacteraceae</taxon>
        <taxon>Roseovarius</taxon>
    </lineage>
</organism>
<accession>A0A348W8Q7</accession>
<dbReference type="Pfam" id="PF09923">
    <property type="entry name" value="DUF2155"/>
    <property type="match status" value="1"/>
</dbReference>
<evidence type="ECO:0000313" key="1">
    <source>
        <dbReference type="EMBL" id="HAR50919.1"/>
    </source>
</evidence>
<comment type="caution">
    <text evidence="1">The sequence shown here is derived from an EMBL/GenBank/DDBJ whole genome shotgun (WGS) entry which is preliminary data.</text>
</comment>
<dbReference type="InterPro" id="IPR019225">
    <property type="entry name" value="DUF2155"/>
</dbReference>
<evidence type="ECO:0000313" key="2">
    <source>
        <dbReference type="Proteomes" id="UP000264719"/>
    </source>
</evidence>
<dbReference type="Proteomes" id="UP000264719">
    <property type="component" value="Unassembled WGS sequence"/>
</dbReference>
<dbReference type="AlphaFoldDB" id="A0A348W8Q7"/>
<dbReference type="EMBL" id="DMVW01000039">
    <property type="protein sequence ID" value="HAR50919.1"/>
    <property type="molecule type" value="Genomic_DNA"/>
</dbReference>
<name>A0A348W8Q7_9RHOB</name>
<sequence length="129" mass="13481">MRPLAAVLLAGVTTGLWTGATPGVSAAQEAASLGQGAILRALDKVNGSVTDLELGNASSARFGRLTINLGECRFPEGDPAGDAYAFLTIQEDGQTQPQFSGWMIASSPALSALDHPRYDVWVMRCKTAS</sequence>
<gene>
    <name evidence="1" type="ORF">DCS45_03440</name>
</gene>
<dbReference type="RefSeq" id="WP_339854502.1">
    <property type="nucleotide sequence ID" value="NZ_CAXAXR010000010.1"/>
</dbReference>
<protein>
    <submittedName>
        <fullName evidence="1">DUF2155 domain-containing protein</fullName>
    </submittedName>
</protein>
<reference evidence="1 2" key="1">
    <citation type="journal article" date="2018" name="Nat. Biotechnol.">
        <title>A standardized bacterial taxonomy based on genome phylogeny substantially revises the tree of life.</title>
        <authorList>
            <person name="Parks D.H."/>
            <person name="Chuvochina M."/>
            <person name="Waite D.W."/>
            <person name="Rinke C."/>
            <person name="Skarshewski A."/>
            <person name="Chaumeil P.A."/>
            <person name="Hugenholtz P."/>
        </authorList>
    </citation>
    <scope>NUCLEOTIDE SEQUENCE [LARGE SCALE GENOMIC DNA]</scope>
    <source>
        <strain evidence="1">UBA9169</strain>
    </source>
</reference>